<dbReference type="GO" id="GO:0001530">
    <property type="term" value="F:lipopolysaccharide binding"/>
    <property type="evidence" value="ECO:0007669"/>
    <property type="project" value="TreeGrafter"/>
</dbReference>
<keyword evidence="1" id="KW-0732">Signal</keyword>
<evidence type="ECO:0000256" key="2">
    <source>
        <dbReference type="ARBA" id="ARBA00023136"/>
    </source>
</evidence>
<dbReference type="Gene3D" id="3.30.160.150">
    <property type="entry name" value="Lipoprotein like domain"/>
    <property type="match status" value="1"/>
</dbReference>
<dbReference type="GO" id="GO:0015920">
    <property type="term" value="P:lipopolysaccharide transport"/>
    <property type="evidence" value="ECO:0007669"/>
    <property type="project" value="TreeGrafter"/>
</dbReference>
<evidence type="ECO:0000313" key="6">
    <source>
        <dbReference type="EMBL" id="QWY76413.1"/>
    </source>
</evidence>
<sequence length="147" mass="16443">MRGLPEAQFHTLYLDGKMGEVADQELKQQVLHQTHITLVNQSDKADVVLTLSPIQNTQQILTLNAEGTVSQYTLYARLSYRASDNLGNELIPPSTLTVTRLYNYNVIQILGKPAEQQLLTHDMQIDLVHQLLHRVLALHPALGTAAH</sequence>
<dbReference type="AlphaFoldDB" id="A0A9E6MVZ7"/>
<dbReference type="RefSeq" id="WP_160171559.1">
    <property type="nucleotide sequence ID" value="NZ_CP053675.1"/>
</dbReference>
<organism evidence="6 7">
    <name type="scientific">Ferrovum myxofaciens</name>
    <dbReference type="NCBI Taxonomy" id="416213"/>
    <lineage>
        <taxon>Bacteria</taxon>
        <taxon>Pseudomonadati</taxon>
        <taxon>Pseudomonadota</taxon>
        <taxon>Betaproteobacteria</taxon>
        <taxon>Ferrovales</taxon>
        <taxon>Ferrovaceae</taxon>
        <taxon>Ferrovum</taxon>
    </lineage>
</organism>
<gene>
    <name evidence="6" type="ORF">JZL65_07775</name>
</gene>
<name>A0A9E6MVZ7_9PROT</name>
<dbReference type="PANTHER" id="PTHR38098:SF1">
    <property type="entry name" value="LPS-ASSEMBLY LIPOPROTEIN LPTE"/>
    <property type="match status" value="1"/>
</dbReference>
<dbReference type="Pfam" id="PF04390">
    <property type="entry name" value="LptE"/>
    <property type="match status" value="1"/>
</dbReference>
<evidence type="ECO:0000256" key="1">
    <source>
        <dbReference type="ARBA" id="ARBA00022729"/>
    </source>
</evidence>
<dbReference type="GO" id="GO:1990351">
    <property type="term" value="C:transporter complex"/>
    <property type="evidence" value="ECO:0007669"/>
    <property type="project" value="TreeGrafter"/>
</dbReference>
<protein>
    <recommendedName>
        <fullName evidence="8">LPS-assembly lipoprotein LptE</fullName>
    </recommendedName>
</protein>
<accession>A0A9E6MVZ7</accession>
<keyword evidence="4" id="KW-0998">Cell outer membrane</keyword>
<reference evidence="6" key="1">
    <citation type="submission" date="2021-02" db="EMBL/GenBank/DDBJ databases">
        <title>Comparative genomics of Ferrovum myxofaciens strains, predominant extremophile bacteria forming large biofilm stalactites in acid mine ecosystems.</title>
        <authorList>
            <person name="Burkartova K."/>
            <person name="Ridl J."/>
            <person name="Pajer P."/>
            <person name="Falteisek L."/>
        </authorList>
    </citation>
    <scope>NUCLEOTIDE SEQUENCE</scope>
    <source>
        <strain evidence="6">MI1III</strain>
    </source>
</reference>
<dbReference type="InterPro" id="IPR007485">
    <property type="entry name" value="LPS_assembly_LptE"/>
</dbReference>
<evidence type="ECO:0000256" key="5">
    <source>
        <dbReference type="ARBA" id="ARBA00023288"/>
    </source>
</evidence>
<dbReference type="PANTHER" id="PTHR38098">
    <property type="entry name" value="LPS-ASSEMBLY LIPOPROTEIN LPTE"/>
    <property type="match status" value="1"/>
</dbReference>
<dbReference type="Proteomes" id="UP000683551">
    <property type="component" value="Chromosome"/>
</dbReference>
<dbReference type="GO" id="GO:0043165">
    <property type="term" value="P:Gram-negative-bacterium-type cell outer membrane assembly"/>
    <property type="evidence" value="ECO:0007669"/>
    <property type="project" value="InterPro"/>
</dbReference>
<dbReference type="EMBL" id="CP071137">
    <property type="protein sequence ID" value="QWY76413.1"/>
    <property type="molecule type" value="Genomic_DNA"/>
</dbReference>
<proteinExistence type="predicted"/>
<keyword evidence="3" id="KW-0564">Palmitate</keyword>
<evidence type="ECO:0000313" key="7">
    <source>
        <dbReference type="Proteomes" id="UP000683551"/>
    </source>
</evidence>
<keyword evidence="2" id="KW-0472">Membrane</keyword>
<dbReference type="GeneID" id="301709648"/>
<keyword evidence="5" id="KW-0449">Lipoprotein</keyword>
<evidence type="ECO:0008006" key="8">
    <source>
        <dbReference type="Google" id="ProtNLM"/>
    </source>
</evidence>
<evidence type="ECO:0000256" key="4">
    <source>
        <dbReference type="ARBA" id="ARBA00023237"/>
    </source>
</evidence>
<dbReference type="OrthoDB" id="5298094at2"/>
<evidence type="ECO:0000256" key="3">
    <source>
        <dbReference type="ARBA" id="ARBA00023139"/>
    </source>
</evidence>
<dbReference type="GO" id="GO:0019867">
    <property type="term" value="C:outer membrane"/>
    <property type="evidence" value="ECO:0007669"/>
    <property type="project" value="InterPro"/>
</dbReference>